<dbReference type="InterPro" id="IPR038765">
    <property type="entry name" value="Papain-like_cys_pep_sf"/>
</dbReference>
<dbReference type="STRING" id="86630.A0A367KFH2"/>
<evidence type="ECO:0000256" key="2">
    <source>
        <dbReference type="ARBA" id="ARBA00009326"/>
    </source>
</evidence>
<dbReference type="InterPro" id="IPR041507">
    <property type="entry name" value="UCH_C"/>
</dbReference>
<dbReference type="Proteomes" id="UP000252139">
    <property type="component" value="Unassembled WGS sequence"/>
</dbReference>
<dbReference type="GO" id="GO:0006511">
    <property type="term" value="P:ubiquitin-dependent protein catabolic process"/>
    <property type="evidence" value="ECO:0007669"/>
    <property type="project" value="InterPro"/>
</dbReference>
<protein>
    <recommendedName>
        <fullName evidence="3">ubiquitinyl hydrolase 1</fullName>
        <ecNumber evidence="3">3.4.19.12</ecNumber>
    </recommendedName>
</protein>
<evidence type="ECO:0000313" key="11">
    <source>
        <dbReference type="Proteomes" id="UP000252139"/>
    </source>
</evidence>
<evidence type="ECO:0000256" key="4">
    <source>
        <dbReference type="ARBA" id="ARBA00022670"/>
    </source>
</evidence>
<comment type="similarity">
    <text evidence="2 8">Belongs to the peptidase C12 family.</text>
</comment>
<dbReference type="Pfam" id="PF01088">
    <property type="entry name" value="Peptidase_C12"/>
    <property type="match status" value="1"/>
</dbReference>
<comment type="catalytic activity">
    <reaction evidence="1">
        <text>Thiol-dependent hydrolysis of ester, thioester, amide, peptide and isopeptide bonds formed by the C-terminal Gly of ubiquitin (a 76-residue protein attached to proteins as an intracellular targeting signal).</text>
        <dbReference type="EC" id="3.4.19.12"/>
    </reaction>
</comment>
<evidence type="ECO:0000256" key="7">
    <source>
        <dbReference type="ARBA" id="ARBA00022807"/>
    </source>
</evidence>
<dbReference type="OrthoDB" id="1924260at2759"/>
<comment type="caution">
    <text evidence="10">The sequence shown here is derived from an EMBL/GenBank/DDBJ whole genome shotgun (WGS) entry which is preliminary data.</text>
</comment>
<keyword evidence="11" id="KW-1185">Reference proteome</keyword>
<dbReference type="Pfam" id="PF18031">
    <property type="entry name" value="UCH_C"/>
    <property type="match status" value="1"/>
</dbReference>
<name>A0A367KFH2_RHIAZ</name>
<comment type="caution">
    <text evidence="8">Lacks conserved residue(s) required for the propagation of feature annotation.</text>
</comment>
<dbReference type="EC" id="3.4.19.12" evidence="3"/>
<dbReference type="EMBL" id="PJQL01000031">
    <property type="protein sequence ID" value="RCI00965.1"/>
    <property type="molecule type" value="Genomic_DNA"/>
</dbReference>
<organism evidence="10 11">
    <name type="scientific">Rhizopus azygosporus</name>
    <name type="common">Rhizopus microsporus var. azygosporus</name>
    <dbReference type="NCBI Taxonomy" id="86630"/>
    <lineage>
        <taxon>Eukaryota</taxon>
        <taxon>Fungi</taxon>
        <taxon>Fungi incertae sedis</taxon>
        <taxon>Mucoromycota</taxon>
        <taxon>Mucoromycotina</taxon>
        <taxon>Mucoromycetes</taxon>
        <taxon>Mucorales</taxon>
        <taxon>Mucorineae</taxon>
        <taxon>Rhizopodaceae</taxon>
        <taxon>Rhizopus</taxon>
    </lineage>
</organism>
<dbReference type="InterPro" id="IPR001578">
    <property type="entry name" value="Peptidase_C12_UCH"/>
</dbReference>
<evidence type="ECO:0000256" key="5">
    <source>
        <dbReference type="ARBA" id="ARBA00022786"/>
    </source>
</evidence>
<dbReference type="Gene3D" id="3.40.532.10">
    <property type="entry name" value="Peptidase C12, ubiquitin carboxyl-terminal hydrolase"/>
    <property type="match status" value="1"/>
</dbReference>
<evidence type="ECO:0000313" key="10">
    <source>
        <dbReference type="EMBL" id="RCI00965.1"/>
    </source>
</evidence>
<proteinExistence type="inferred from homology"/>
<evidence type="ECO:0000256" key="1">
    <source>
        <dbReference type="ARBA" id="ARBA00000707"/>
    </source>
</evidence>
<dbReference type="InterPro" id="IPR036959">
    <property type="entry name" value="Peptidase_C12_UCH_sf"/>
</dbReference>
<evidence type="ECO:0000256" key="6">
    <source>
        <dbReference type="ARBA" id="ARBA00022801"/>
    </source>
</evidence>
<accession>A0A367KFH2</accession>
<evidence type="ECO:0000256" key="3">
    <source>
        <dbReference type="ARBA" id="ARBA00012759"/>
    </source>
</evidence>
<dbReference type="PANTHER" id="PTHR10589">
    <property type="entry name" value="UBIQUITIN CARBOXYL-TERMINAL HYDROLASE"/>
    <property type="match status" value="1"/>
</dbReference>
<evidence type="ECO:0000259" key="9">
    <source>
        <dbReference type="PROSITE" id="PS52048"/>
    </source>
</evidence>
<dbReference type="AlphaFoldDB" id="A0A367KFH2"/>
<keyword evidence="6" id="KW-0378">Hydrolase</keyword>
<dbReference type="SUPFAM" id="SSF54001">
    <property type="entry name" value="Cysteine proteinases"/>
    <property type="match status" value="1"/>
</dbReference>
<keyword evidence="7" id="KW-0788">Thiol protease</keyword>
<dbReference type="PANTHER" id="PTHR10589:SF16">
    <property type="entry name" value="UBIQUITIN CARBOXYL-TERMINAL HYDROLASE ISOZYME L5"/>
    <property type="match status" value="1"/>
</dbReference>
<evidence type="ECO:0000256" key="8">
    <source>
        <dbReference type="PROSITE-ProRule" id="PRU01393"/>
    </source>
</evidence>
<dbReference type="GO" id="GO:0016579">
    <property type="term" value="P:protein deubiquitination"/>
    <property type="evidence" value="ECO:0007669"/>
    <property type="project" value="TreeGrafter"/>
</dbReference>
<sequence>MSEDTPSAEARLWRYIDSEEGTLTQFCLKIGVQNVEVQKVNLGDHLFNLRQVPIYGFMMLIKHNADTIISKNEQSNRGDYNLFFANQMYSEAYLLHGLLHILLNCNQIDIGTDLNQFKQLTSNYTSKGHVLLKNRLFREAYSEMINAWPYRRKVDGAMYHSVSYVLRQGNLWELDALKDSPCILASCNEDNWLDFMQAELVKKAKMYQELDLPISIWAVIESRKLVYQKKLASKLFMKQEIENMLDKHQPDWRKSCQRWEEEYVHALSSSERIKRGQLLSNRLAHHCSRSDQLPNEEKQKIYSSLSHNKQGSLIDTWLQIHDEILRLYERLGLEDEKDEMYQKNYIRKRHNYIPFIESFIQALVEQGHFHP</sequence>
<gene>
    <name evidence="10" type="ORF">CU097_015117</name>
</gene>
<dbReference type="PROSITE" id="PS52048">
    <property type="entry name" value="UCH_DOMAIN"/>
    <property type="match status" value="1"/>
</dbReference>
<dbReference type="GO" id="GO:0005737">
    <property type="term" value="C:cytoplasm"/>
    <property type="evidence" value="ECO:0007669"/>
    <property type="project" value="TreeGrafter"/>
</dbReference>
<dbReference type="GO" id="GO:0004843">
    <property type="term" value="F:cysteine-type deubiquitinase activity"/>
    <property type="evidence" value="ECO:0007669"/>
    <property type="project" value="UniProtKB-EC"/>
</dbReference>
<keyword evidence="4" id="KW-0645">Protease</keyword>
<dbReference type="Gene3D" id="1.20.58.860">
    <property type="match status" value="1"/>
</dbReference>
<feature type="domain" description="UCH catalytic" evidence="9">
    <location>
        <begin position="12"/>
        <end position="221"/>
    </location>
</feature>
<keyword evidence="5" id="KW-0833">Ubl conjugation pathway</keyword>
<reference evidence="10 11" key="1">
    <citation type="journal article" date="2018" name="G3 (Bethesda)">
        <title>Phylogenetic and Phylogenomic Definition of Rhizopus Species.</title>
        <authorList>
            <person name="Gryganskyi A.P."/>
            <person name="Golan J."/>
            <person name="Dolatabadi S."/>
            <person name="Mondo S."/>
            <person name="Robb S."/>
            <person name="Idnurm A."/>
            <person name="Muszewska A."/>
            <person name="Steczkiewicz K."/>
            <person name="Masonjones S."/>
            <person name="Liao H.L."/>
            <person name="Gajdeczka M.T."/>
            <person name="Anike F."/>
            <person name="Vuek A."/>
            <person name="Anishchenko I.M."/>
            <person name="Voigt K."/>
            <person name="de Hoog G.S."/>
            <person name="Smith M.E."/>
            <person name="Heitman J."/>
            <person name="Vilgalys R."/>
            <person name="Stajich J.E."/>
        </authorList>
    </citation>
    <scope>NUCLEOTIDE SEQUENCE [LARGE SCALE GENOMIC DNA]</scope>
    <source>
        <strain evidence="10 11">CBS 357.93</strain>
    </source>
</reference>